<dbReference type="PANTHER" id="PTHR30068">
    <property type="entry name" value="URONATE ISOMERASE"/>
    <property type="match status" value="1"/>
</dbReference>
<dbReference type="STRING" id="1470434.AZF00_16070"/>
<proteinExistence type="predicted"/>
<evidence type="ECO:0000313" key="2">
    <source>
        <dbReference type="EMBL" id="AMO69722.1"/>
    </source>
</evidence>
<dbReference type="SMART" id="SM00563">
    <property type="entry name" value="PlsC"/>
    <property type="match status" value="1"/>
</dbReference>
<dbReference type="EMBL" id="CP014544">
    <property type="protein sequence ID" value="AMO69722.1"/>
    <property type="molecule type" value="Genomic_DNA"/>
</dbReference>
<reference evidence="2 3" key="1">
    <citation type="submission" date="2015-12" db="EMBL/GenBank/DDBJ databases">
        <authorList>
            <person name="Shamseldin A."/>
            <person name="Moawad H."/>
            <person name="Abd El-Rahim W.M."/>
            <person name="Sadowsky M.J."/>
        </authorList>
    </citation>
    <scope>NUCLEOTIDE SEQUENCE [LARGE SCALE GENOMIC DNA]</scope>
    <source>
        <strain evidence="2 3">SM2</strain>
    </source>
</reference>
<dbReference type="PANTHER" id="PTHR30068:SF3">
    <property type="entry name" value="PHOSPHOLIPID_GLYCEROL ACYLTRANSFERASE DOMAIN-CONTAINING PROTEIN"/>
    <property type="match status" value="1"/>
</dbReference>
<sequence length="388" mass="43854">MDTFAEIRPYHDDEVAPVLAKLLVDPEMLNIIASLRMPCLSKALPWLVRPLLRWYLGREMKGIANVADFQWVVKGYMDAMIEGSTTSFQVSGLDNLNSDQAYLYISNHRDIALDPAFVNYALYHHDRDTVRIAIGDNLLSKPFAADLMRLNKSFIVRRSARGPRQMLAAFRQLASYIRFSLLEERSSIWIAQREGRAKDGNDATEAAVIKMIGMAQNKPDECFSDYVNKLNIVPVSISYEWDPLDAAKAQELVHIARDGAYQKAEHEDLKSIASGIVGDKGNVHVAFGAPLKGEFSDAAEVAAALDEIIIDQYRLHPSNIIAYQRIYNDDKWMSLARVPKLTQADHVAFDRRFSQMSAEYREKAMEIYANPVKNQLRSADLRIVDKAV</sequence>
<keyword evidence="2" id="KW-0012">Acyltransferase</keyword>
<evidence type="ECO:0000313" key="3">
    <source>
        <dbReference type="Proteomes" id="UP000074119"/>
    </source>
</evidence>
<dbReference type="AlphaFoldDB" id="A0A127M911"/>
<dbReference type="GO" id="GO:0016746">
    <property type="term" value="F:acyltransferase activity"/>
    <property type="evidence" value="ECO:0007669"/>
    <property type="project" value="UniProtKB-KW"/>
</dbReference>
<dbReference type="KEGG" id="zal:AZF00_16070"/>
<dbReference type="SUPFAM" id="SSF69593">
    <property type="entry name" value="Glycerol-3-phosphate (1)-acyltransferase"/>
    <property type="match status" value="1"/>
</dbReference>
<dbReference type="Pfam" id="PF01553">
    <property type="entry name" value="Acyltransferase"/>
    <property type="match status" value="1"/>
</dbReference>
<protein>
    <submittedName>
        <fullName evidence="2">Glycerol acyltransferase</fullName>
    </submittedName>
</protein>
<dbReference type="InterPro" id="IPR002123">
    <property type="entry name" value="Plipid/glycerol_acylTrfase"/>
</dbReference>
<organism evidence="2 3">
    <name type="scientific">Zhongshania aliphaticivorans</name>
    <dbReference type="NCBI Taxonomy" id="1470434"/>
    <lineage>
        <taxon>Bacteria</taxon>
        <taxon>Pseudomonadati</taxon>
        <taxon>Pseudomonadota</taxon>
        <taxon>Gammaproteobacteria</taxon>
        <taxon>Cellvibrionales</taxon>
        <taxon>Spongiibacteraceae</taxon>
        <taxon>Zhongshania</taxon>
    </lineage>
</organism>
<name>A0A127M911_9GAMM</name>
<dbReference type="RefSeq" id="WP_008252140.1">
    <property type="nucleotide sequence ID" value="NZ_CP014544.1"/>
</dbReference>
<dbReference type="GO" id="GO:0019698">
    <property type="term" value="P:D-galacturonate catabolic process"/>
    <property type="evidence" value="ECO:0007669"/>
    <property type="project" value="TreeGrafter"/>
</dbReference>
<accession>A0A127M911</accession>
<keyword evidence="2" id="KW-0808">Transferase</keyword>
<evidence type="ECO:0000259" key="1">
    <source>
        <dbReference type="SMART" id="SM00563"/>
    </source>
</evidence>
<dbReference type="Proteomes" id="UP000074119">
    <property type="component" value="Chromosome"/>
</dbReference>
<dbReference type="GO" id="GO:0042840">
    <property type="term" value="P:D-glucuronate catabolic process"/>
    <property type="evidence" value="ECO:0007669"/>
    <property type="project" value="TreeGrafter"/>
</dbReference>
<gene>
    <name evidence="2" type="ORF">AZF00_16070</name>
</gene>
<feature type="domain" description="Phospholipid/glycerol acyltransferase" evidence="1">
    <location>
        <begin position="102"/>
        <end position="240"/>
    </location>
</feature>